<reference evidence="5 6" key="1">
    <citation type="submission" date="2024-03" db="EMBL/GenBank/DDBJ databases">
        <title>The genome assembly and annotation of the cricket Gryllus longicercus Weissman &amp; Gray.</title>
        <authorList>
            <person name="Szrajer S."/>
            <person name="Gray D."/>
            <person name="Ylla G."/>
        </authorList>
    </citation>
    <scope>NUCLEOTIDE SEQUENCE [LARGE SCALE GENOMIC DNA]</scope>
    <source>
        <strain evidence="5">DAG 2021-001</strain>
        <tissue evidence="5">Whole body minus gut</tissue>
    </source>
</reference>
<dbReference type="Pfam" id="PF06585">
    <property type="entry name" value="JHBP"/>
    <property type="match status" value="1"/>
</dbReference>
<evidence type="ECO:0000256" key="1">
    <source>
        <dbReference type="ARBA" id="ARBA00022729"/>
    </source>
</evidence>
<dbReference type="InterPro" id="IPR010562">
    <property type="entry name" value="Haemolymph_juvenile_hormone-bd"/>
</dbReference>
<keyword evidence="6" id="KW-1185">Reference proteome</keyword>
<evidence type="ECO:0000256" key="4">
    <source>
        <dbReference type="SAM" id="SignalP"/>
    </source>
</evidence>
<evidence type="ECO:0000256" key="3">
    <source>
        <dbReference type="ARBA" id="ARBA00060902"/>
    </source>
</evidence>
<keyword evidence="1 4" id="KW-0732">Signal</keyword>
<proteinExistence type="inferred from homology"/>
<accession>A0AAN9VTM7</accession>
<keyword evidence="2" id="KW-0090">Biological rhythms</keyword>
<evidence type="ECO:0000313" key="5">
    <source>
        <dbReference type="EMBL" id="KAK7868586.1"/>
    </source>
</evidence>
<dbReference type="PANTHER" id="PTHR11008:SF32">
    <property type="entry name" value="CIRCADIAN CLOCK-CONTROLLED PROTEIN DAYWAKE-RELATED"/>
    <property type="match status" value="1"/>
</dbReference>
<protein>
    <recommendedName>
        <fullName evidence="7">Protein takeout-like</fullName>
    </recommendedName>
</protein>
<dbReference type="EMBL" id="JAZDUA010000091">
    <property type="protein sequence ID" value="KAK7868586.1"/>
    <property type="molecule type" value="Genomic_DNA"/>
</dbReference>
<feature type="chain" id="PRO_5042887141" description="Protein takeout-like" evidence="4">
    <location>
        <begin position="32"/>
        <end position="271"/>
    </location>
</feature>
<feature type="signal peptide" evidence="4">
    <location>
        <begin position="1"/>
        <end position="31"/>
    </location>
</feature>
<dbReference type="InterPro" id="IPR038606">
    <property type="entry name" value="To_sf"/>
</dbReference>
<name>A0AAN9VTM7_9ORTH</name>
<organism evidence="5 6">
    <name type="scientific">Gryllus longicercus</name>
    <dbReference type="NCBI Taxonomy" id="2509291"/>
    <lineage>
        <taxon>Eukaryota</taxon>
        <taxon>Metazoa</taxon>
        <taxon>Ecdysozoa</taxon>
        <taxon>Arthropoda</taxon>
        <taxon>Hexapoda</taxon>
        <taxon>Insecta</taxon>
        <taxon>Pterygota</taxon>
        <taxon>Neoptera</taxon>
        <taxon>Polyneoptera</taxon>
        <taxon>Orthoptera</taxon>
        <taxon>Ensifera</taxon>
        <taxon>Gryllidea</taxon>
        <taxon>Grylloidea</taxon>
        <taxon>Gryllidae</taxon>
        <taxon>Gryllinae</taxon>
        <taxon>Gryllus</taxon>
    </lineage>
</organism>
<comment type="similarity">
    <text evidence="3">Belongs to the TO family.</text>
</comment>
<dbReference type="GO" id="GO:0007623">
    <property type="term" value="P:circadian rhythm"/>
    <property type="evidence" value="ECO:0007669"/>
    <property type="project" value="UniProtKB-ARBA"/>
</dbReference>
<sequence>MASLGACPAPLALSLLLLPLLLLWPPPLASAKLPLPAYIKPCNASAPMDELEACATRHAQEGFPSVVKGDRRYKVPALNPLFIPRMVVDDGQGPLGLNLVATDVHFGGMQNVRIDRVRFDMEKKYAWYDVLVPVASIESKYNISGRILLLPITGYGDCNLTMKDMFISYEYRFNLERRPDGEVYFIPLPHDGFRFNTSRLYVHLDNLFNGDPLLGDNTNKFMNDNWEEMLVSLGPIFSTAISEIVHSILTNIFQLVPFTDAFTGTDKYLPP</sequence>
<evidence type="ECO:0000256" key="2">
    <source>
        <dbReference type="ARBA" id="ARBA00023108"/>
    </source>
</evidence>
<dbReference type="PANTHER" id="PTHR11008">
    <property type="entry name" value="PROTEIN TAKEOUT-LIKE PROTEIN"/>
    <property type="match status" value="1"/>
</dbReference>
<dbReference type="Gene3D" id="3.15.10.30">
    <property type="entry name" value="Haemolymph juvenile hormone binding protein"/>
    <property type="match status" value="1"/>
</dbReference>
<dbReference type="SMART" id="SM00700">
    <property type="entry name" value="JHBP"/>
    <property type="match status" value="1"/>
</dbReference>
<gene>
    <name evidence="5" type="ORF">R5R35_009476</name>
</gene>
<dbReference type="AlphaFoldDB" id="A0AAN9VTM7"/>
<dbReference type="GO" id="GO:0005615">
    <property type="term" value="C:extracellular space"/>
    <property type="evidence" value="ECO:0007669"/>
    <property type="project" value="TreeGrafter"/>
</dbReference>
<comment type="caution">
    <text evidence="5">The sequence shown here is derived from an EMBL/GenBank/DDBJ whole genome shotgun (WGS) entry which is preliminary data.</text>
</comment>
<dbReference type="FunFam" id="3.15.10.30:FF:000001">
    <property type="entry name" value="Takeout-like protein 1"/>
    <property type="match status" value="1"/>
</dbReference>
<evidence type="ECO:0008006" key="7">
    <source>
        <dbReference type="Google" id="ProtNLM"/>
    </source>
</evidence>
<dbReference type="Proteomes" id="UP001378592">
    <property type="component" value="Unassembled WGS sequence"/>
</dbReference>
<evidence type="ECO:0000313" key="6">
    <source>
        <dbReference type="Proteomes" id="UP001378592"/>
    </source>
</evidence>